<protein>
    <submittedName>
        <fullName evidence="1">Uncharacterized protein</fullName>
    </submittedName>
</protein>
<keyword evidence="2" id="KW-1185">Reference proteome</keyword>
<evidence type="ECO:0000313" key="1">
    <source>
        <dbReference type="EMBL" id="KAJ9602364.1"/>
    </source>
</evidence>
<organism evidence="1 2">
    <name type="scientific">Cladophialophora chaetospira</name>
    <dbReference type="NCBI Taxonomy" id="386627"/>
    <lineage>
        <taxon>Eukaryota</taxon>
        <taxon>Fungi</taxon>
        <taxon>Dikarya</taxon>
        <taxon>Ascomycota</taxon>
        <taxon>Pezizomycotina</taxon>
        <taxon>Eurotiomycetes</taxon>
        <taxon>Chaetothyriomycetidae</taxon>
        <taxon>Chaetothyriales</taxon>
        <taxon>Herpotrichiellaceae</taxon>
        <taxon>Cladophialophora</taxon>
    </lineage>
</organism>
<evidence type="ECO:0000313" key="2">
    <source>
        <dbReference type="Proteomes" id="UP001172673"/>
    </source>
</evidence>
<gene>
    <name evidence="1" type="ORF">H2200_013219</name>
</gene>
<comment type="caution">
    <text evidence="1">The sequence shown here is derived from an EMBL/GenBank/DDBJ whole genome shotgun (WGS) entry which is preliminary data.</text>
</comment>
<proteinExistence type="predicted"/>
<accession>A0AA38WWD6</accession>
<name>A0AA38WWD6_9EURO</name>
<dbReference type="EMBL" id="JAPDRK010000027">
    <property type="protein sequence ID" value="KAJ9602364.1"/>
    <property type="molecule type" value="Genomic_DNA"/>
</dbReference>
<dbReference type="AlphaFoldDB" id="A0AA38WWD6"/>
<reference evidence="1" key="1">
    <citation type="submission" date="2022-10" db="EMBL/GenBank/DDBJ databases">
        <title>Culturing micro-colonial fungi from biological soil crusts in the Mojave desert and describing Neophaeococcomyces mojavensis, and introducing the new genera and species Taxawa tesnikishii.</title>
        <authorList>
            <person name="Kurbessoian T."/>
            <person name="Stajich J.E."/>
        </authorList>
    </citation>
    <scope>NUCLEOTIDE SEQUENCE</scope>
    <source>
        <strain evidence="1">TK_41</strain>
    </source>
</reference>
<sequence length="166" mass="17412">MGSGRPTGVAMTGITGTGMGPLGLCMSPLDTDMSLHGIVMSFLELLSVNSETTRPIGMAITTAAAICVTQARHRTEAVTDPIPIPIEASRAVNHLGIIRTQDEDMALLLPGLVVDGVHVAGTSLEPFNLAAAIQAVLVDLNDMEESTSVWRGSTCVPFASPWKRSD</sequence>
<dbReference type="Proteomes" id="UP001172673">
    <property type="component" value="Unassembled WGS sequence"/>
</dbReference>